<dbReference type="AlphaFoldDB" id="A0AAU7DRU8"/>
<sequence length="138" mass="15443">MSSMQAEVWKGSTFTIERKDNPADETVIFRFSGPFTARDMYSALTPVALRNMFESDPPHATPRVNIFDLTEVPYMDSCGLGLIIGHFVRCQNKGIHLIAAGVTPRVLQLLKTTRTDHLFPMTPTVDEASRLPRPRSHG</sequence>
<name>A0AAU7DRU8_9BACT</name>
<reference evidence="2" key="1">
    <citation type="submission" date="2023-03" db="EMBL/GenBank/DDBJ databases">
        <title>Edaphobacter sp.</title>
        <authorList>
            <person name="Huber K.J."/>
            <person name="Papendorf J."/>
            <person name="Pilke C."/>
            <person name="Bunk B."/>
            <person name="Sproeer C."/>
            <person name="Pester M."/>
        </authorList>
    </citation>
    <scope>NUCLEOTIDE SEQUENCE</scope>
    <source>
        <strain evidence="2">DSM 110680</strain>
    </source>
</reference>
<protein>
    <submittedName>
        <fullName evidence="2">STAS domain-containing protein</fullName>
    </submittedName>
</protein>
<dbReference type="InterPro" id="IPR002645">
    <property type="entry name" value="STAS_dom"/>
</dbReference>
<dbReference type="EMBL" id="CP121196">
    <property type="protein sequence ID" value="XBH20031.1"/>
    <property type="molecule type" value="Genomic_DNA"/>
</dbReference>
<dbReference type="SUPFAM" id="SSF52091">
    <property type="entry name" value="SpoIIaa-like"/>
    <property type="match status" value="1"/>
</dbReference>
<evidence type="ECO:0000313" key="2">
    <source>
        <dbReference type="EMBL" id="XBH20031.1"/>
    </source>
</evidence>
<feature type="domain" description="STAS" evidence="1">
    <location>
        <begin position="66"/>
        <end position="132"/>
    </location>
</feature>
<proteinExistence type="predicted"/>
<dbReference type="PANTHER" id="PTHR33495">
    <property type="entry name" value="ANTI-SIGMA FACTOR ANTAGONIST TM_1081-RELATED-RELATED"/>
    <property type="match status" value="1"/>
</dbReference>
<dbReference type="GO" id="GO:0043856">
    <property type="term" value="F:anti-sigma factor antagonist activity"/>
    <property type="evidence" value="ECO:0007669"/>
    <property type="project" value="TreeGrafter"/>
</dbReference>
<evidence type="ECO:0000259" key="1">
    <source>
        <dbReference type="PROSITE" id="PS50801"/>
    </source>
</evidence>
<organism evidence="2">
    <name type="scientific">Telmatobacter sp. DSM 110680</name>
    <dbReference type="NCBI Taxonomy" id="3036704"/>
    <lineage>
        <taxon>Bacteria</taxon>
        <taxon>Pseudomonadati</taxon>
        <taxon>Acidobacteriota</taxon>
        <taxon>Terriglobia</taxon>
        <taxon>Terriglobales</taxon>
        <taxon>Acidobacteriaceae</taxon>
        <taxon>Telmatobacter</taxon>
    </lineage>
</organism>
<accession>A0AAU7DRU8</accession>
<dbReference type="PANTHER" id="PTHR33495:SF2">
    <property type="entry name" value="ANTI-SIGMA FACTOR ANTAGONIST TM_1081-RELATED"/>
    <property type="match status" value="1"/>
</dbReference>
<dbReference type="Pfam" id="PF01740">
    <property type="entry name" value="STAS"/>
    <property type="match status" value="1"/>
</dbReference>
<dbReference type="CDD" id="cd07043">
    <property type="entry name" value="STAS_anti-anti-sigma_factors"/>
    <property type="match status" value="1"/>
</dbReference>
<gene>
    <name evidence="2" type="ORF">P8935_12075</name>
</gene>
<dbReference type="Gene3D" id="3.30.750.24">
    <property type="entry name" value="STAS domain"/>
    <property type="match status" value="1"/>
</dbReference>
<dbReference type="InterPro" id="IPR036513">
    <property type="entry name" value="STAS_dom_sf"/>
</dbReference>
<dbReference type="RefSeq" id="WP_348265255.1">
    <property type="nucleotide sequence ID" value="NZ_CP121196.1"/>
</dbReference>
<dbReference type="PROSITE" id="PS50801">
    <property type="entry name" value="STAS"/>
    <property type="match status" value="1"/>
</dbReference>